<evidence type="ECO:0000313" key="1">
    <source>
        <dbReference type="EMBL" id="AIE94187.1"/>
    </source>
</evidence>
<reference evidence="1" key="1">
    <citation type="journal article" date="2014" name="Genome Biol. Evol.">
        <title>Pangenome evidence for extensive interdomain horizontal transfer affecting lineage core and shell genes in uncultured planktonic thaumarchaeota and euryarchaeota.</title>
        <authorList>
            <person name="Deschamps P."/>
            <person name="Zivanovic Y."/>
            <person name="Moreira D."/>
            <person name="Rodriguez-Valera F."/>
            <person name="Lopez-Garcia P."/>
        </authorList>
    </citation>
    <scope>NUCLEOTIDE SEQUENCE</scope>
</reference>
<protein>
    <submittedName>
        <fullName evidence="1">Uncharacterized protein</fullName>
    </submittedName>
</protein>
<name>A0A075FX37_9EURY</name>
<sequence>MMDGAQAMLAAGLLLTIAFAGYVILDSGSTTDGLADWEVLDVCLDDHDGAISHIHATISVTISGNQIAVPSNTGIQDEMCSNGMRGIHTHDDTGRLHIETPGAMDAPVGAFFQIWGEDFDETHILNKEANDVNEVVMFVNGEQNYDYENYVMHDGDVIEIEYREK</sequence>
<dbReference type="AlphaFoldDB" id="A0A075FX37"/>
<organism evidence="1">
    <name type="scientific">uncultured marine group II/III euryarchaeote AD1000_44_A09</name>
    <dbReference type="NCBI Taxonomy" id="1457774"/>
    <lineage>
        <taxon>Archaea</taxon>
        <taxon>Methanobacteriati</taxon>
        <taxon>Methanobacteriota</taxon>
        <taxon>environmental samples</taxon>
    </lineage>
</organism>
<accession>A0A075FX37</accession>
<proteinExistence type="predicted"/>
<dbReference type="EMBL" id="KF900416">
    <property type="protein sequence ID" value="AIE94187.1"/>
    <property type="molecule type" value="Genomic_DNA"/>
</dbReference>